<dbReference type="EMBL" id="VLKG01000005">
    <property type="protein sequence ID" value="TWH71440.1"/>
    <property type="molecule type" value="Genomic_DNA"/>
</dbReference>
<dbReference type="InterPro" id="IPR006311">
    <property type="entry name" value="TAT_signal"/>
</dbReference>
<dbReference type="InterPro" id="IPR029052">
    <property type="entry name" value="Metallo-depent_PP-like"/>
</dbReference>
<keyword evidence="2" id="KW-1185">Reference proteome</keyword>
<evidence type="ECO:0000313" key="2">
    <source>
        <dbReference type="Proteomes" id="UP000319627"/>
    </source>
</evidence>
<dbReference type="Gene3D" id="3.60.21.10">
    <property type="match status" value="1"/>
</dbReference>
<dbReference type="PROSITE" id="PS51257">
    <property type="entry name" value="PROKAR_LIPOPROTEIN"/>
    <property type="match status" value="1"/>
</dbReference>
<evidence type="ECO:0000313" key="1">
    <source>
        <dbReference type="EMBL" id="TWH71440.1"/>
    </source>
</evidence>
<dbReference type="PROSITE" id="PS51318">
    <property type="entry name" value="TAT"/>
    <property type="match status" value="1"/>
</dbReference>
<name>A0A562IKH3_9GAMM</name>
<dbReference type="AlphaFoldDB" id="A0A562IKH3"/>
<reference evidence="1 2" key="1">
    <citation type="submission" date="2019-07" db="EMBL/GenBank/DDBJ databases">
        <title>Genomic Encyclopedia of Type Strains, Phase I: the one thousand microbial genomes (KMG-I) project.</title>
        <authorList>
            <person name="Kyrpides N."/>
        </authorList>
    </citation>
    <scope>NUCLEOTIDE SEQUENCE [LARGE SCALE GENOMIC DNA]</scope>
    <source>
        <strain evidence="1 2">DSM 375</strain>
    </source>
</reference>
<organism evidence="1 2">
    <name type="scientific">Azomonas agilis</name>
    <dbReference type="NCBI Taxonomy" id="116849"/>
    <lineage>
        <taxon>Bacteria</taxon>
        <taxon>Pseudomonadati</taxon>
        <taxon>Pseudomonadota</taxon>
        <taxon>Gammaproteobacteria</taxon>
        <taxon>Pseudomonadales</taxon>
        <taxon>Pseudomonadaceae</taxon>
        <taxon>Azomonas</taxon>
    </lineage>
</organism>
<proteinExistence type="predicted"/>
<sequence>MGSITRRRIVQGLGASVLLPWLSGCAQPMRSTSSSAPLELLYIADTLDARQPSLPVVPRTRLGPATHIGQAPWMTGSSARLASGASADMIALLDNTHPAQETGGYAVLGGLLTQMTAQAGVDNSLILENGQCWNGSGLAYLSQGGSGVQGSQLLGSDVRVSSDERSLWPAQAASLYRQAGIPVLGAGLSEAQQQRLGTQGVAFFERAGVRIGVVGVINPYARDQEAPLSQWLERLQAPLNQAREQSDLVVVLADVGTGPSFWLAKQLPQADLVLGARGQDLWPQPIGVRQSSGREIPLILAGSRASGVQRIRCQRVEGRWEIQAQFQPAFAQGLNTQGQERAVHLKSLLQTQRAPHASWLDQALGHAPQDLWRRDIRAGTWDQLIYQALADNYSGQVLLPGLRYDYPLKRGQAITREHLLSLTGSYAAPVVEAPASALEQVLEHSAEQLFGRTLLLDNSQDLPRLLGQDWQVAYSPSGKRISGLASSTSMCRTLGMNQSEQEGRPLWQYMEAFLRAQPVGWQMPEPKLPHLLYVQGHPGWHPREPA</sequence>
<dbReference type="SUPFAM" id="SSF56300">
    <property type="entry name" value="Metallo-dependent phosphatases"/>
    <property type="match status" value="1"/>
</dbReference>
<dbReference type="Proteomes" id="UP000319627">
    <property type="component" value="Unassembled WGS sequence"/>
</dbReference>
<protein>
    <submittedName>
        <fullName evidence="1">2',3'-cyclic-nucleotide 2'-phosphodiesterase (5'-nucleotidase family)</fullName>
    </submittedName>
</protein>
<gene>
    <name evidence="1" type="ORF">LX59_01727</name>
</gene>
<comment type="caution">
    <text evidence="1">The sequence shown here is derived from an EMBL/GenBank/DDBJ whole genome shotgun (WGS) entry which is preliminary data.</text>
</comment>
<accession>A0A562IKH3</accession>
<dbReference type="RefSeq" id="WP_170234354.1">
    <property type="nucleotide sequence ID" value="NZ_VLKG01000005.1"/>
</dbReference>